<keyword evidence="5" id="KW-0862">Zinc</keyword>
<dbReference type="Pfam" id="PF00643">
    <property type="entry name" value="zf-B_box"/>
    <property type="match status" value="1"/>
</dbReference>
<dbReference type="InterPro" id="IPR027370">
    <property type="entry name" value="Znf-RING_euk"/>
</dbReference>
<dbReference type="PANTHER" id="PTHR25465:SF74">
    <property type="entry name" value="E3 UBIQUITIN-PROTEIN LIGASE MIDLINE-1"/>
    <property type="match status" value="1"/>
</dbReference>
<dbReference type="SUPFAM" id="SSF57845">
    <property type="entry name" value="B-box zinc-binding domain"/>
    <property type="match status" value="1"/>
</dbReference>
<dbReference type="InterPro" id="IPR013083">
    <property type="entry name" value="Znf_RING/FYVE/PHD"/>
</dbReference>
<dbReference type="PROSITE" id="PS50119">
    <property type="entry name" value="ZF_BBOX"/>
    <property type="match status" value="1"/>
</dbReference>
<dbReference type="InterPro" id="IPR003649">
    <property type="entry name" value="Bbox_C"/>
</dbReference>
<accession>A0A1L8F542</accession>
<evidence type="ECO:0000256" key="3">
    <source>
        <dbReference type="ARBA" id="ARBA00022771"/>
    </source>
</evidence>
<dbReference type="Gene3D" id="3.30.40.10">
    <property type="entry name" value="Zinc/RING finger domain, C3HC4 (zinc finger)"/>
    <property type="match status" value="1"/>
</dbReference>
<dbReference type="InterPro" id="IPR001870">
    <property type="entry name" value="B30.2/SPRY"/>
</dbReference>
<dbReference type="GO" id="GO:0008270">
    <property type="term" value="F:zinc ion binding"/>
    <property type="evidence" value="ECO:0007669"/>
    <property type="project" value="UniProtKB-KW"/>
</dbReference>
<dbReference type="SUPFAM" id="SSF57850">
    <property type="entry name" value="RING/U-box"/>
    <property type="match status" value="1"/>
</dbReference>
<dbReference type="SMART" id="SM00184">
    <property type="entry name" value="RING"/>
    <property type="match status" value="1"/>
</dbReference>
<dbReference type="InterPro" id="IPR001841">
    <property type="entry name" value="Znf_RING"/>
</dbReference>
<dbReference type="Pfam" id="PF13445">
    <property type="entry name" value="zf-RING_UBOX"/>
    <property type="match status" value="1"/>
</dbReference>
<dbReference type="RefSeq" id="XP_018089068.1">
    <property type="nucleotide sequence ID" value="XM_018233579.2"/>
</dbReference>
<dbReference type="SMART" id="SM00589">
    <property type="entry name" value="PRY"/>
    <property type="match status" value="1"/>
</dbReference>
<keyword evidence="6" id="KW-0391">Immunity</keyword>
<dbReference type="SMART" id="SM00502">
    <property type="entry name" value="BBC"/>
    <property type="match status" value="1"/>
</dbReference>
<dbReference type="SMART" id="SM00336">
    <property type="entry name" value="BBOX"/>
    <property type="match status" value="1"/>
</dbReference>
<organism evidence="9 10">
    <name type="scientific">Xenopus laevis</name>
    <name type="common">African clawed frog</name>
    <dbReference type="NCBI Taxonomy" id="8355"/>
    <lineage>
        <taxon>Eukaryota</taxon>
        <taxon>Metazoa</taxon>
        <taxon>Chordata</taxon>
        <taxon>Craniata</taxon>
        <taxon>Vertebrata</taxon>
        <taxon>Euteleostomi</taxon>
        <taxon>Amphibia</taxon>
        <taxon>Batrachia</taxon>
        <taxon>Anura</taxon>
        <taxon>Pipoidea</taxon>
        <taxon>Pipidae</taxon>
        <taxon>Xenopodinae</taxon>
        <taxon>Xenopus</taxon>
        <taxon>Xenopus</taxon>
    </lineage>
</organism>
<evidence type="ECO:0000256" key="2">
    <source>
        <dbReference type="ARBA" id="ARBA00022723"/>
    </source>
</evidence>
<dbReference type="PaxDb" id="8355-A0A1L8F542"/>
<dbReference type="GeneID" id="108700415"/>
<dbReference type="SMART" id="SM00449">
    <property type="entry name" value="SPRY"/>
    <property type="match status" value="1"/>
</dbReference>
<dbReference type="OMA" id="KEWWLYG"/>
<keyword evidence="4" id="KW-0833">Ubl conjugation pathway</keyword>
<dbReference type="InterPro" id="IPR000315">
    <property type="entry name" value="Znf_B-box"/>
</dbReference>
<proteinExistence type="predicted"/>
<evidence type="ECO:0000313" key="9">
    <source>
        <dbReference type="Proteomes" id="UP000186698"/>
    </source>
</evidence>
<keyword evidence="7 8" id="KW-0175">Coiled coil</keyword>
<dbReference type="SUPFAM" id="SSF49899">
    <property type="entry name" value="Concanavalin A-like lectins/glucanases"/>
    <property type="match status" value="1"/>
</dbReference>
<dbReference type="PRINTS" id="PR01407">
    <property type="entry name" value="BUTYPHLNCDUF"/>
</dbReference>
<dbReference type="Pfam" id="PF00622">
    <property type="entry name" value="SPRY"/>
    <property type="match status" value="1"/>
</dbReference>
<name>A0A1L8F542_XENLA</name>
<keyword evidence="9" id="KW-1185">Reference proteome</keyword>
<dbReference type="AlphaFoldDB" id="A0A1L8F542"/>
<dbReference type="PROSITE" id="PS00518">
    <property type="entry name" value="ZF_RING_1"/>
    <property type="match status" value="1"/>
</dbReference>
<feature type="coiled-coil region" evidence="8">
    <location>
        <begin position="223"/>
        <end position="283"/>
    </location>
</feature>
<dbReference type="InterPro" id="IPR013320">
    <property type="entry name" value="ConA-like_dom_sf"/>
</dbReference>
<dbReference type="InterPro" id="IPR043136">
    <property type="entry name" value="B30.2/SPRY_sf"/>
</dbReference>
<dbReference type="Gene3D" id="2.60.120.920">
    <property type="match status" value="1"/>
</dbReference>
<reference evidence="10" key="1">
    <citation type="submission" date="2025-08" db="UniProtKB">
        <authorList>
            <consortium name="RefSeq"/>
        </authorList>
    </citation>
    <scope>IDENTIFICATION</scope>
    <source>
        <strain evidence="10">J_2021</strain>
        <tissue evidence="10">Erythrocytes</tissue>
    </source>
</reference>
<dbReference type="CDD" id="cd19769">
    <property type="entry name" value="Bbox2_TRIM16-like"/>
    <property type="match status" value="1"/>
</dbReference>
<dbReference type="Gene3D" id="3.30.160.60">
    <property type="entry name" value="Classic Zinc Finger"/>
    <property type="match status" value="1"/>
</dbReference>
<dbReference type="OrthoDB" id="6105938at2759"/>
<dbReference type="Gene3D" id="4.10.830.40">
    <property type="match status" value="1"/>
</dbReference>
<protein>
    <submittedName>
        <fullName evidence="10">E3 ubiquitin-protein ligase TRIM7</fullName>
    </submittedName>
</protein>
<keyword evidence="2" id="KW-0479">Metal-binding</keyword>
<dbReference type="GO" id="GO:0005737">
    <property type="term" value="C:cytoplasm"/>
    <property type="evidence" value="ECO:0007669"/>
    <property type="project" value="UniProtKB-ARBA"/>
</dbReference>
<dbReference type="InterPro" id="IPR003877">
    <property type="entry name" value="SPRY_dom"/>
</dbReference>
<dbReference type="CDD" id="cd16597">
    <property type="entry name" value="RING-HC_TRIM25_C-IV"/>
    <property type="match status" value="1"/>
</dbReference>
<dbReference type="GO" id="GO:0045087">
    <property type="term" value="P:innate immune response"/>
    <property type="evidence" value="ECO:0007669"/>
    <property type="project" value="UniProtKB-KW"/>
</dbReference>
<evidence type="ECO:0000313" key="10">
    <source>
        <dbReference type="RefSeq" id="XP_018089068.1"/>
    </source>
</evidence>
<evidence type="ECO:0000256" key="1">
    <source>
        <dbReference type="ARBA" id="ARBA00022588"/>
    </source>
</evidence>
<evidence type="ECO:0000256" key="4">
    <source>
        <dbReference type="ARBA" id="ARBA00022786"/>
    </source>
</evidence>
<dbReference type="Proteomes" id="UP000186698">
    <property type="component" value="Chromosome 8S"/>
</dbReference>
<sequence>MSSDSLRAELTCGACCEIYTDPVTLPCGHSYCRACIEKTWNWQKGIEEDSSCPECRQTYKRHPELNRNLRLHNIAERFRPTNPEQECSGIFCSYCDSSVPAAKSCLYCETSLCDYHVREHNKSEEHVLADPRASLGHRKCSLHMELLTYYCTEDGAYICASGRQSEEHREHKVETVNEASRKKKEKLSSILLKLSLSMKETEIRTLRLKELGREVAEKAAGETERVTALFRDIREQLEALEKRLLRDISRQTENILPRVSEQIQQLEIKKDELSRKIHHIEKLCNMADPLTVLQEPESHGDDFFGAEFGDYETPERHLDVEMISDTLLSGLSLIVTGIKEWWLYGQEATGLILDISTAANDIFISPDLKIASFSKAKLYWPRTSERFWKSQALSCRSFSSGRCYWDLEGSREWAVGVAYSSIERHGNQSWIGFNDKSWGLCVWNNSYSVRHNSEVTDLSYVPSCGIIRISLDYEIGLLSFYELSEPIRHLYTFSAKFTEPLHAAFWVGIDNAWVRIIS</sequence>
<dbReference type="PROSITE" id="PS50188">
    <property type="entry name" value="B302_SPRY"/>
    <property type="match status" value="1"/>
</dbReference>
<dbReference type="InterPro" id="IPR003879">
    <property type="entry name" value="Butyrophylin_SPRY"/>
</dbReference>
<evidence type="ECO:0000256" key="7">
    <source>
        <dbReference type="ARBA" id="ARBA00023054"/>
    </source>
</evidence>
<keyword evidence="3" id="KW-0863">Zinc-finger</keyword>
<dbReference type="InterPro" id="IPR017907">
    <property type="entry name" value="Znf_RING_CS"/>
</dbReference>
<dbReference type="Bgee" id="108700415">
    <property type="expression patterns" value="Expressed in liver and 10 other cell types or tissues"/>
</dbReference>
<evidence type="ECO:0000256" key="5">
    <source>
        <dbReference type="ARBA" id="ARBA00022833"/>
    </source>
</evidence>
<gene>
    <name evidence="10" type="primary">LOC108700415</name>
</gene>
<dbReference type="InterPro" id="IPR051051">
    <property type="entry name" value="E3_ubiq-ligase_TRIM/RNF"/>
</dbReference>
<dbReference type="InterPro" id="IPR006574">
    <property type="entry name" value="PRY"/>
</dbReference>
<evidence type="ECO:0000256" key="8">
    <source>
        <dbReference type="SAM" id="Coils"/>
    </source>
</evidence>
<dbReference type="KEGG" id="xla:108700415"/>
<keyword evidence="1" id="KW-0399">Innate immunity</keyword>
<dbReference type="PROSITE" id="PS50089">
    <property type="entry name" value="ZF_RING_2"/>
    <property type="match status" value="1"/>
</dbReference>
<evidence type="ECO:0000256" key="6">
    <source>
        <dbReference type="ARBA" id="ARBA00022859"/>
    </source>
</evidence>
<dbReference type="PANTHER" id="PTHR25465">
    <property type="entry name" value="B-BOX DOMAIN CONTAINING"/>
    <property type="match status" value="1"/>
</dbReference>
<dbReference type="CDD" id="cd12891">
    <property type="entry name" value="SPRY_PRY_C-I_2"/>
    <property type="match status" value="1"/>
</dbReference>